<organism evidence="5 6">
    <name type="scientific">Elongatibacter sediminis</name>
    <dbReference type="NCBI Taxonomy" id="3119006"/>
    <lineage>
        <taxon>Bacteria</taxon>
        <taxon>Pseudomonadati</taxon>
        <taxon>Pseudomonadota</taxon>
        <taxon>Gammaproteobacteria</taxon>
        <taxon>Chromatiales</taxon>
        <taxon>Wenzhouxiangellaceae</taxon>
        <taxon>Elongatibacter</taxon>
    </lineage>
</organism>
<dbReference type="InterPro" id="IPR050595">
    <property type="entry name" value="Bact_response_regulator"/>
</dbReference>
<protein>
    <submittedName>
        <fullName evidence="5">Response regulator</fullName>
    </submittedName>
</protein>
<evidence type="ECO:0000256" key="3">
    <source>
        <dbReference type="PROSITE-ProRule" id="PRU00169"/>
    </source>
</evidence>
<dbReference type="Gene3D" id="3.40.50.2300">
    <property type="match status" value="1"/>
</dbReference>
<reference evidence="5 6" key="1">
    <citation type="submission" date="2024-02" db="EMBL/GenBank/DDBJ databases">
        <title>A novel Wenzhouxiangellaceae bacterium, isolated from coastal sediments.</title>
        <authorList>
            <person name="Du Z.-J."/>
            <person name="Ye Y.-Q."/>
            <person name="Zhang X.-Y."/>
        </authorList>
    </citation>
    <scope>NUCLEOTIDE SEQUENCE [LARGE SCALE GENOMIC DNA]</scope>
    <source>
        <strain evidence="5 6">CH-27</strain>
    </source>
</reference>
<dbReference type="RefSeq" id="WP_354693827.1">
    <property type="nucleotide sequence ID" value="NZ_JAZHOG010000001.1"/>
</dbReference>
<dbReference type="InterPro" id="IPR001789">
    <property type="entry name" value="Sig_transdc_resp-reg_receiver"/>
</dbReference>
<dbReference type="GO" id="GO:0000160">
    <property type="term" value="P:phosphorelay signal transduction system"/>
    <property type="evidence" value="ECO:0007669"/>
    <property type="project" value="UniProtKB-KW"/>
</dbReference>
<dbReference type="InterPro" id="IPR011006">
    <property type="entry name" value="CheY-like_superfamily"/>
</dbReference>
<keyword evidence="6" id="KW-1185">Reference proteome</keyword>
<evidence type="ECO:0000256" key="1">
    <source>
        <dbReference type="ARBA" id="ARBA00022553"/>
    </source>
</evidence>
<comment type="caution">
    <text evidence="5">The sequence shown here is derived from an EMBL/GenBank/DDBJ whole genome shotgun (WGS) entry which is preliminary data.</text>
</comment>
<dbReference type="Pfam" id="PF00072">
    <property type="entry name" value="Response_reg"/>
    <property type="match status" value="1"/>
</dbReference>
<gene>
    <name evidence="5" type="ORF">V3330_02620</name>
</gene>
<dbReference type="PROSITE" id="PS50110">
    <property type="entry name" value="RESPONSE_REGULATORY"/>
    <property type="match status" value="1"/>
</dbReference>
<feature type="modified residue" description="4-aspartylphosphate" evidence="3">
    <location>
        <position position="53"/>
    </location>
</feature>
<keyword evidence="1 3" id="KW-0597">Phosphoprotein</keyword>
<dbReference type="AlphaFoldDB" id="A0AAW9RC91"/>
<evidence type="ECO:0000313" key="5">
    <source>
        <dbReference type="EMBL" id="MEJ8566509.1"/>
    </source>
</evidence>
<dbReference type="Proteomes" id="UP001359886">
    <property type="component" value="Unassembled WGS sequence"/>
</dbReference>
<proteinExistence type="predicted"/>
<evidence type="ECO:0000313" key="6">
    <source>
        <dbReference type="Proteomes" id="UP001359886"/>
    </source>
</evidence>
<dbReference type="EMBL" id="JAZHOG010000001">
    <property type="protein sequence ID" value="MEJ8566509.1"/>
    <property type="molecule type" value="Genomic_DNA"/>
</dbReference>
<keyword evidence="2" id="KW-0902">Two-component regulatory system</keyword>
<evidence type="ECO:0000259" key="4">
    <source>
        <dbReference type="PROSITE" id="PS50110"/>
    </source>
</evidence>
<name>A0AAW9RC91_9GAMM</name>
<evidence type="ECO:0000256" key="2">
    <source>
        <dbReference type="ARBA" id="ARBA00023012"/>
    </source>
</evidence>
<feature type="domain" description="Response regulatory" evidence="4">
    <location>
        <begin position="3"/>
        <end position="118"/>
    </location>
</feature>
<dbReference type="SMART" id="SM00448">
    <property type="entry name" value="REC"/>
    <property type="match status" value="1"/>
</dbReference>
<sequence>MASILIVDDSAFARSSLQIIVEGGGHKVIGRASNGEEAVDLFNELKPELVTLDFLMAGETGDQVLERLLDITPDARVIMISGMGDPAIQEKAMAAGAKCFLPKPFKKGEVLNSIDRVLQP</sequence>
<dbReference type="PANTHER" id="PTHR44591">
    <property type="entry name" value="STRESS RESPONSE REGULATOR PROTEIN 1"/>
    <property type="match status" value="1"/>
</dbReference>
<accession>A0AAW9RC91</accession>
<dbReference type="SUPFAM" id="SSF52172">
    <property type="entry name" value="CheY-like"/>
    <property type="match status" value="1"/>
</dbReference>
<dbReference type="PANTHER" id="PTHR44591:SF14">
    <property type="entry name" value="PROTEIN PILG"/>
    <property type="match status" value="1"/>
</dbReference>